<dbReference type="Gene3D" id="2.40.70.10">
    <property type="entry name" value="Acid Proteases"/>
    <property type="match status" value="2"/>
</dbReference>
<dbReference type="GO" id="GO:0006508">
    <property type="term" value="P:proteolysis"/>
    <property type="evidence" value="ECO:0007669"/>
    <property type="project" value="InterPro"/>
</dbReference>
<dbReference type="Proteomes" id="UP000018087">
    <property type="component" value="Unassembled WGS sequence"/>
</dbReference>
<dbReference type="SUPFAM" id="SSF50630">
    <property type="entry name" value="Acid proteases"/>
    <property type="match status" value="1"/>
</dbReference>
<evidence type="ECO:0000256" key="3">
    <source>
        <dbReference type="SAM" id="SignalP"/>
    </source>
</evidence>
<feature type="chain" id="PRO_5004687564" description="Peptidase A1 domain-containing protein" evidence="3">
    <location>
        <begin position="24"/>
        <end position="553"/>
    </location>
</feature>
<dbReference type="InterPro" id="IPR033121">
    <property type="entry name" value="PEPTIDASE_A1"/>
</dbReference>
<feature type="signal peptide" evidence="3">
    <location>
        <begin position="1"/>
        <end position="23"/>
    </location>
</feature>
<dbReference type="PANTHER" id="PTHR47966">
    <property type="entry name" value="BETA-SITE APP-CLEAVING ENZYME, ISOFORM A-RELATED"/>
    <property type="match status" value="1"/>
</dbReference>
<dbReference type="CDD" id="cd05471">
    <property type="entry name" value="pepsin_like"/>
    <property type="match status" value="1"/>
</dbReference>
<keyword evidence="2" id="KW-1015">Disulfide bond</keyword>
<dbReference type="GO" id="GO:0004190">
    <property type="term" value="F:aspartic-type endopeptidase activity"/>
    <property type="evidence" value="ECO:0007669"/>
    <property type="project" value="InterPro"/>
</dbReference>
<dbReference type="GO" id="GO:0000324">
    <property type="term" value="C:fungal-type vacuole"/>
    <property type="evidence" value="ECO:0007669"/>
    <property type="project" value="TreeGrafter"/>
</dbReference>
<dbReference type="AlphaFoldDB" id="U7Q8S2"/>
<reference evidence="6" key="1">
    <citation type="journal article" date="2014" name="Genome Announc.">
        <title>Genome sequence of the pathogenic fungus Sporothrix schenckii (ATCC 58251).</title>
        <authorList>
            <person name="Cuomo C.A."/>
            <person name="Rodriguez-Del Valle N."/>
            <person name="Perez-Sanchez L."/>
            <person name="Abouelleil A."/>
            <person name="Goldberg J."/>
            <person name="Young S."/>
            <person name="Zeng Q."/>
            <person name="Birren B.W."/>
        </authorList>
    </citation>
    <scope>NUCLEOTIDE SEQUENCE [LARGE SCALE GENOMIC DNA]</scope>
    <source>
        <strain evidence="6">ATCC 58251 / de Perez 2211183</strain>
    </source>
</reference>
<evidence type="ECO:0000313" key="5">
    <source>
        <dbReference type="EMBL" id="ERT03425.1"/>
    </source>
</evidence>
<dbReference type="STRING" id="1391915.U7Q8S2"/>
<dbReference type="InterPro" id="IPR021109">
    <property type="entry name" value="Peptidase_aspartic_dom_sf"/>
</dbReference>
<organism evidence="5 6">
    <name type="scientific">Sporothrix schenckii (strain ATCC 58251 / de Perez 2211183)</name>
    <name type="common">Rose-picker's disease fungus</name>
    <dbReference type="NCBI Taxonomy" id="1391915"/>
    <lineage>
        <taxon>Eukaryota</taxon>
        <taxon>Fungi</taxon>
        <taxon>Dikarya</taxon>
        <taxon>Ascomycota</taxon>
        <taxon>Pezizomycotina</taxon>
        <taxon>Sordariomycetes</taxon>
        <taxon>Sordariomycetidae</taxon>
        <taxon>Ophiostomatales</taxon>
        <taxon>Ophiostomataceae</taxon>
        <taxon>Sporothrix</taxon>
    </lineage>
</organism>
<feature type="domain" description="Peptidase A1" evidence="4">
    <location>
        <begin position="134"/>
        <end position="548"/>
    </location>
</feature>
<dbReference type="PANTHER" id="PTHR47966:SF47">
    <property type="entry name" value="ENDOPEPTIDASE, PUTATIVE (AFU_ORTHOLOGUE AFUA_3G01220)-RELATED"/>
    <property type="match status" value="1"/>
</dbReference>
<dbReference type="eggNOG" id="KOG1339">
    <property type="taxonomic scope" value="Eukaryota"/>
</dbReference>
<sequence length="553" mass="59282">MNMVPISSHLVMLVLACLSHASASVLPHTRDAAAHSITNAHIFAHTGLAIPDALSENVLTLGSHPNPDVFHSPARARLQVREAQRESSEIRKRWWQMWDRDRPTTNTVQSGGVVTNAVTGTIFSGVYPVVNVTWGNKAGEAAGGQTIVSYIDTGSSDTFAVSNRFVCQGLPSIKANTLSDDTLPTGGSTHNLTQASCNFGPLYDVDKGNFTNITSQELRVAYSPENEALNGSMVFAPITVGGLTVPRQQVAIVEEAVWLGDGVTSGLLGLSFPAVTSAVMRSSRGTDAPRFVQYDPFFTNLAKQGKSKQNRQQNQRQNNDTIAPVITLAIDRVPPGTPHWKSAGALALGGLVPSSYYTGNFTSVPIETEYGILNNPNSGPSFYATTVQLVYGPPRTNISSAVSVDIAIKSNNLTTSPVFQTIVDSGTSPNFVPQVAAIPINSLFVPPARFNETLNYFVVDCDAKAPFVAYRIGGTTANGVTTGGVLMPFDPRDMIVRSLNGRPGYENVCFSSIANGGEVAGNLQVIGATWQRNYVVAYDQGRNMVHFANRRPY</sequence>
<dbReference type="InterPro" id="IPR034164">
    <property type="entry name" value="Pepsin-like_dom"/>
</dbReference>
<evidence type="ECO:0000259" key="4">
    <source>
        <dbReference type="PROSITE" id="PS51767"/>
    </source>
</evidence>
<evidence type="ECO:0000313" key="6">
    <source>
        <dbReference type="Proteomes" id="UP000018087"/>
    </source>
</evidence>
<dbReference type="InterPro" id="IPR001461">
    <property type="entry name" value="Aspartic_peptidase_A1"/>
</dbReference>
<accession>U7Q8S2</accession>
<name>U7Q8S2_SPOS1</name>
<dbReference type="EMBL" id="KI440842">
    <property type="protein sequence ID" value="ERT03425.1"/>
    <property type="molecule type" value="Genomic_DNA"/>
</dbReference>
<protein>
    <recommendedName>
        <fullName evidence="4">Peptidase A1 domain-containing protein</fullName>
    </recommendedName>
</protein>
<keyword evidence="3" id="KW-0732">Signal</keyword>
<dbReference type="Pfam" id="PF00026">
    <property type="entry name" value="Asp"/>
    <property type="match status" value="2"/>
</dbReference>
<gene>
    <name evidence="5" type="ORF">HMPREF1624_01740</name>
</gene>
<evidence type="ECO:0000256" key="2">
    <source>
        <dbReference type="PIRSR" id="PIRSR601461-2"/>
    </source>
</evidence>
<keyword evidence="6" id="KW-1185">Reference proteome</keyword>
<dbReference type="PROSITE" id="PS51767">
    <property type="entry name" value="PEPTIDASE_A1"/>
    <property type="match status" value="1"/>
</dbReference>
<evidence type="ECO:0000256" key="1">
    <source>
        <dbReference type="ARBA" id="ARBA00007447"/>
    </source>
</evidence>
<feature type="disulfide bond" evidence="2">
    <location>
        <begin position="461"/>
        <end position="509"/>
    </location>
</feature>
<dbReference type="HOGENOM" id="CLU_035052_1_0_1"/>
<comment type="similarity">
    <text evidence="1">Belongs to the peptidase A1 family.</text>
</comment>
<proteinExistence type="inferred from homology"/>
<dbReference type="OrthoDB" id="15189at2759"/>